<dbReference type="AlphaFoldDB" id="A0A2K8YS65"/>
<dbReference type="OrthoDB" id="9255899at2"/>
<gene>
    <name evidence="2" type="ORF">CWM47_00545</name>
</gene>
<dbReference type="RefSeq" id="WP_100985865.1">
    <property type="nucleotide sequence ID" value="NZ_CP025096.1"/>
</dbReference>
<evidence type="ECO:0000256" key="1">
    <source>
        <dbReference type="SAM" id="SignalP"/>
    </source>
</evidence>
<protein>
    <recommendedName>
        <fullName evidence="4">Transporter</fullName>
    </recommendedName>
</protein>
<proteinExistence type="predicted"/>
<dbReference type="Proteomes" id="UP000232883">
    <property type="component" value="Chromosome"/>
</dbReference>
<evidence type="ECO:0000313" key="3">
    <source>
        <dbReference type="Proteomes" id="UP000232883"/>
    </source>
</evidence>
<accession>A0A2K8YS65</accession>
<dbReference type="EMBL" id="CP025096">
    <property type="protein sequence ID" value="AUD00439.1"/>
    <property type="molecule type" value="Genomic_DNA"/>
</dbReference>
<dbReference type="KEGG" id="spir:CWM47_00545"/>
<name>A0A2K8YS65_9BACT</name>
<feature type="chain" id="PRO_5014862393" description="Transporter" evidence="1">
    <location>
        <begin position="26"/>
        <end position="243"/>
    </location>
</feature>
<organism evidence="2 3">
    <name type="scientific">Spirosoma pollinicola</name>
    <dbReference type="NCBI Taxonomy" id="2057025"/>
    <lineage>
        <taxon>Bacteria</taxon>
        <taxon>Pseudomonadati</taxon>
        <taxon>Bacteroidota</taxon>
        <taxon>Cytophagia</taxon>
        <taxon>Cytophagales</taxon>
        <taxon>Cytophagaceae</taxon>
        <taxon>Spirosoma</taxon>
    </lineage>
</organism>
<keyword evidence="1" id="KW-0732">Signal</keyword>
<keyword evidence="3" id="KW-1185">Reference proteome</keyword>
<sequence length="243" mass="27130">MLINRQLKTLLFLVGLACWSLSVSAQQTIFSVPSSDITPTGKILAQQQVDISNEELRSSTTVDYGLGHDWEIGFNLYNLDYLPQQRTWQRNDTTTQMPYAPLLLLNAQKTIKLTESLHLGIGGQTGLNLFPTEHSSWMGWGYVNLGGSFFNEHYQTVIGAYAGNHRYLADGATMGMHLGIDAGIWYEKLHVLGDWATGTHEYGQLVLGLEVYLQKHLPLALAWRRSNSDGSQGVVIQLTYTPK</sequence>
<feature type="signal peptide" evidence="1">
    <location>
        <begin position="1"/>
        <end position="25"/>
    </location>
</feature>
<evidence type="ECO:0008006" key="4">
    <source>
        <dbReference type="Google" id="ProtNLM"/>
    </source>
</evidence>
<reference evidence="2 3" key="1">
    <citation type="submission" date="2017-11" db="EMBL/GenBank/DDBJ databases">
        <title>Taxonomic description and genome sequences of Spirosoma HA7 sp. nov., isolated from pollen microhabitat of Corylus avellana.</title>
        <authorList>
            <person name="Ambika Manirajan B."/>
            <person name="Suarez C."/>
            <person name="Ratering S."/>
            <person name="Geissler-Plaum R."/>
            <person name="Cardinale M."/>
            <person name="Sylvia S."/>
        </authorList>
    </citation>
    <scope>NUCLEOTIDE SEQUENCE [LARGE SCALE GENOMIC DNA]</scope>
    <source>
        <strain evidence="2 3">HA7</strain>
    </source>
</reference>
<evidence type="ECO:0000313" key="2">
    <source>
        <dbReference type="EMBL" id="AUD00439.1"/>
    </source>
</evidence>